<keyword evidence="2" id="KW-1185">Reference proteome</keyword>
<dbReference type="EMBL" id="KN837484">
    <property type="protein sequence ID" value="KIJ24481.1"/>
    <property type="molecule type" value="Genomic_DNA"/>
</dbReference>
<organism evidence="1 2">
    <name type="scientific">Sphaerobolus stellatus (strain SS14)</name>
    <dbReference type="NCBI Taxonomy" id="990650"/>
    <lineage>
        <taxon>Eukaryota</taxon>
        <taxon>Fungi</taxon>
        <taxon>Dikarya</taxon>
        <taxon>Basidiomycota</taxon>
        <taxon>Agaricomycotina</taxon>
        <taxon>Agaricomycetes</taxon>
        <taxon>Phallomycetidae</taxon>
        <taxon>Geastrales</taxon>
        <taxon>Sphaerobolaceae</taxon>
        <taxon>Sphaerobolus</taxon>
    </lineage>
</organism>
<evidence type="ECO:0000313" key="1">
    <source>
        <dbReference type="EMBL" id="KIJ24481.1"/>
    </source>
</evidence>
<sequence>MTTFAAGIVVAVSTIAPAIIGVATIAVNGDITAFSVATLNRSSLISEQALTPIATRNMIEGSAVAWAANALGENVSFTEPSYPKNNTFYMIPKPQEISTSERAIWITDVAVIKPACNWVSSRLSGDIPDVETVSKISTSSFTFPGEVPPLELNISLISPRLQVTLIANDC</sequence>
<name>A0A0C9UGC6_SPHS4</name>
<reference evidence="1 2" key="1">
    <citation type="submission" date="2014-06" db="EMBL/GenBank/DDBJ databases">
        <title>Evolutionary Origins and Diversification of the Mycorrhizal Mutualists.</title>
        <authorList>
            <consortium name="DOE Joint Genome Institute"/>
            <consortium name="Mycorrhizal Genomics Consortium"/>
            <person name="Kohler A."/>
            <person name="Kuo A."/>
            <person name="Nagy L.G."/>
            <person name="Floudas D."/>
            <person name="Copeland A."/>
            <person name="Barry K.W."/>
            <person name="Cichocki N."/>
            <person name="Veneault-Fourrey C."/>
            <person name="LaButti K."/>
            <person name="Lindquist E.A."/>
            <person name="Lipzen A."/>
            <person name="Lundell T."/>
            <person name="Morin E."/>
            <person name="Murat C."/>
            <person name="Riley R."/>
            <person name="Ohm R."/>
            <person name="Sun H."/>
            <person name="Tunlid A."/>
            <person name="Henrissat B."/>
            <person name="Grigoriev I.V."/>
            <person name="Hibbett D.S."/>
            <person name="Martin F."/>
        </authorList>
    </citation>
    <scope>NUCLEOTIDE SEQUENCE [LARGE SCALE GENOMIC DNA]</scope>
    <source>
        <strain evidence="1 2">SS14</strain>
    </source>
</reference>
<dbReference type="HOGENOM" id="CLU_133984_0_0_1"/>
<protein>
    <submittedName>
        <fullName evidence="1">Uncharacterized protein</fullName>
    </submittedName>
</protein>
<dbReference type="Proteomes" id="UP000054279">
    <property type="component" value="Unassembled WGS sequence"/>
</dbReference>
<evidence type="ECO:0000313" key="2">
    <source>
        <dbReference type="Proteomes" id="UP000054279"/>
    </source>
</evidence>
<proteinExistence type="predicted"/>
<dbReference type="OrthoDB" id="2646225at2759"/>
<dbReference type="AlphaFoldDB" id="A0A0C9UGC6"/>
<gene>
    <name evidence="1" type="ORF">M422DRAFT_72363</name>
</gene>
<accession>A0A0C9UGC6</accession>